<dbReference type="InterPro" id="IPR003864">
    <property type="entry name" value="CSC1/OSCA1-like_7TM"/>
</dbReference>
<organism evidence="4 5">
    <name type="scientific">Angomonas deanei</name>
    <dbReference type="NCBI Taxonomy" id="59799"/>
    <lineage>
        <taxon>Eukaryota</taxon>
        <taxon>Discoba</taxon>
        <taxon>Euglenozoa</taxon>
        <taxon>Kinetoplastea</taxon>
        <taxon>Metakinetoplastina</taxon>
        <taxon>Trypanosomatida</taxon>
        <taxon>Trypanosomatidae</taxon>
        <taxon>Strigomonadinae</taxon>
        <taxon>Angomonas</taxon>
    </lineage>
</organism>
<feature type="transmembrane region" description="Helical" evidence="2">
    <location>
        <begin position="506"/>
        <end position="526"/>
    </location>
</feature>
<gene>
    <name evidence="4" type="ORF">ADEAN_000697500</name>
</gene>
<dbReference type="VEuPathDB" id="TriTrypDB:ADEAN_000697500"/>
<evidence type="ECO:0000313" key="4">
    <source>
        <dbReference type="EMBL" id="CAD2219469.1"/>
    </source>
</evidence>
<feature type="compositionally biased region" description="Polar residues" evidence="1">
    <location>
        <begin position="1"/>
        <end position="24"/>
    </location>
</feature>
<proteinExistence type="predicted"/>
<evidence type="ECO:0000259" key="3">
    <source>
        <dbReference type="Pfam" id="PF02714"/>
    </source>
</evidence>
<dbReference type="OrthoDB" id="1689567at2759"/>
<name>A0A7G2CJ87_9TRYP</name>
<protein>
    <submittedName>
        <fullName evidence="4">Calcium-dependent channel, 7TM region, putative phosphate, putative</fullName>
    </submittedName>
</protein>
<keyword evidence="2" id="KW-0472">Membrane</keyword>
<keyword evidence="5" id="KW-1185">Reference proteome</keyword>
<feature type="transmembrane region" description="Helical" evidence="2">
    <location>
        <begin position="566"/>
        <end position="593"/>
    </location>
</feature>
<dbReference type="Pfam" id="PF02714">
    <property type="entry name" value="RSN1_7TM"/>
    <property type="match status" value="1"/>
</dbReference>
<feature type="region of interest" description="Disordered" evidence="1">
    <location>
        <begin position="1"/>
        <end position="33"/>
    </location>
</feature>
<dbReference type="AlphaFoldDB" id="A0A7G2CJ87"/>
<keyword evidence="2" id="KW-0812">Transmembrane</keyword>
<evidence type="ECO:0000256" key="1">
    <source>
        <dbReference type="SAM" id="MobiDB-lite"/>
    </source>
</evidence>
<evidence type="ECO:0000256" key="2">
    <source>
        <dbReference type="SAM" id="Phobius"/>
    </source>
</evidence>
<accession>A0A7G2CJ87</accession>
<reference evidence="4 5" key="1">
    <citation type="submission" date="2020-08" db="EMBL/GenBank/DDBJ databases">
        <authorList>
            <person name="Newling K."/>
            <person name="Davey J."/>
            <person name="Forrester S."/>
        </authorList>
    </citation>
    <scope>NUCLEOTIDE SEQUENCE [LARGE SCALE GENOMIC DNA]</scope>
    <source>
        <strain evidence="5">Crithidia deanei Carvalho (ATCC PRA-265)</strain>
    </source>
</reference>
<dbReference type="PANTHER" id="PTHR13018:SF144">
    <property type="entry name" value="CSC1_OSCA1-LIKE 7TM REGION DOMAIN-CONTAINING PROTEIN"/>
    <property type="match status" value="1"/>
</dbReference>
<dbReference type="Proteomes" id="UP000515908">
    <property type="component" value="Chromosome 14"/>
</dbReference>
<feature type="transmembrane region" description="Helical" evidence="2">
    <location>
        <begin position="214"/>
        <end position="236"/>
    </location>
</feature>
<evidence type="ECO:0000313" key="5">
    <source>
        <dbReference type="Proteomes" id="UP000515908"/>
    </source>
</evidence>
<sequence length="640" mass="73594">MENNNESGESTPISDRSEPNSVNYGSVDDVDNLPSTTIVVDAENSENNNNPENNKKSIKEYMKQFHYKKISLDPQATLYVFTLKYIFTFLLLGQIFMIAVALIANTEDAVEYYIVKKDVHSCNTTLNNNNETACLSLKPYCNYVNLSLASSLDSKNSRSSKLRSSNTFSTTKRGKSMLLAINNNVEVVGQCLPVALRGIYDFSVKNIRPSSTNWYYVALLDSAYVLLFTFLFYLFVVKKMHPYIQRVLREQIRNALGYKVVCVRGLEEEDMSSKELFKQRFLSEEAYFGEEDLPQASKNKRARAIHEDGHDYYEFMDCNGFNCLFSTFMCRYYVSSRENATFTKKNKVRQIFFSRRSPPNMYDIIHATEKSMGQLQEWVAREKAERRRLSFFSQNNNHHHHNENEEYLLETRRCIPHCLETEKAVPHYIEQFTHDAKLLNAYIEKVPLEKKNGVVYIVFDDALAAFEFINFFSMKYGGWHSNATVSLAGPPGHLIENNIKASKVALLVRFLCLFLFYVVLLFTWSIPVGFVSSIDNLASIPTVGNIFYKYYTDEVPTVIRNFITTFLPVVMLGLFNIILPFLIRFIVLLMGAINKKRMRWGSFVFAICVYDSDGGVVPGAVSGFYEPSPRLDPTQQRRQT</sequence>
<dbReference type="GO" id="GO:0005227">
    <property type="term" value="F:calcium-activated cation channel activity"/>
    <property type="evidence" value="ECO:0007669"/>
    <property type="project" value="InterPro"/>
</dbReference>
<dbReference type="InterPro" id="IPR045122">
    <property type="entry name" value="Csc1-like"/>
</dbReference>
<feature type="domain" description="CSC1/OSCA1-like 7TM region" evidence="3">
    <location>
        <begin position="511"/>
        <end position="597"/>
    </location>
</feature>
<dbReference type="PANTHER" id="PTHR13018">
    <property type="entry name" value="PROBABLE MEMBRANE PROTEIN DUF221-RELATED"/>
    <property type="match status" value="1"/>
</dbReference>
<dbReference type="GO" id="GO:0005886">
    <property type="term" value="C:plasma membrane"/>
    <property type="evidence" value="ECO:0007669"/>
    <property type="project" value="TreeGrafter"/>
</dbReference>
<keyword evidence="2" id="KW-1133">Transmembrane helix</keyword>
<dbReference type="EMBL" id="LR877158">
    <property type="protein sequence ID" value="CAD2219469.1"/>
    <property type="molecule type" value="Genomic_DNA"/>
</dbReference>
<feature type="transmembrane region" description="Helical" evidence="2">
    <location>
        <begin position="78"/>
        <end position="104"/>
    </location>
</feature>